<dbReference type="PROSITE" id="PS51257">
    <property type="entry name" value="PROKAR_LIPOPROTEIN"/>
    <property type="match status" value="1"/>
</dbReference>
<proteinExistence type="predicted"/>
<evidence type="ECO:0000313" key="3">
    <source>
        <dbReference type="EMBL" id="WAS89998.1"/>
    </source>
</evidence>
<feature type="signal peptide" evidence="2">
    <location>
        <begin position="1"/>
        <end position="25"/>
    </location>
</feature>
<evidence type="ECO:0000256" key="2">
    <source>
        <dbReference type="SAM" id="SignalP"/>
    </source>
</evidence>
<evidence type="ECO:0000256" key="1">
    <source>
        <dbReference type="SAM" id="MobiDB-lite"/>
    </source>
</evidence>
<sequence length="253" mass="25968">MKRSVRALISASSLALLFACKSPGADPTTTTTDGDPSPATGTTSTSTSTTTAQPTTTPATTDATSTTTGATTDVPSTTTGALPDPGCACSDPAIEEFSSLACEPGPCPAITSHCESAGDTGGVLGPDDAPREFIGCIFNEFVQIDSPDALACALEQLIAGTPGVITFQHDRDSLNKLGGFIVVQADRKALGETWEQVEPGFGEQSAAIVAELQPPAYYQACKDAGEGDDQLRCLFEWAVPGDPLQVCSDGGNW</sequence>
<protein>
    <submittedName>
        <fullName evidence="3">Uncharacterized protein</fullName>
    </submittedName>
</protein>
<reference evidence="3" key="1">
    <citation type="submission" date="2022-11" db="EMBL/GenBank/DDBJ databases">
        <title>Minimal conservation of predation-associated metabolite biosynthetic gene clusters underscores biosynthetic potential of Myxococcota including descriptions for ten novel species: Archangium lansinium sp. nov., Myxococcus landrumus sp. nov., Nannocystis bai.</title>
        <authorList>
            <person name="Ahearne A."/>
            <person name="Stevens C."/>
            <person name="Dowd S."/>
        </authorList>
    </citation>
    <scope>NUCLEOTIDE SEQUENCE</scope>
    <source>
        <strain evidence="3">Fl3</strain>
    </source>
</reference>
<dbReference type="Proteomes" id="UP001164459">
    <property type="component" value="Chromosome"/>
</dbReference>
<name>A0ABY7GSR6_9BACT</name>
<keyword evidence="2" id="KW-0732">Signal</keyword>
<feature type="chain" id="PRO_5045622759" evidence="2">
    <location>
        <begin position="26"/>
        <end position="253"/>
    </location>
</feature>
<gene>
    <name evidence="3" type="ORF">O0S08_27710</name>
</gene>
<dbReference type="EMBL" id="CP114040">
    <property type="protein sequence ID" value="WAS89998.1"/>
    <property type="molecule type" value="Genomic_DNA"/>
</dbReference>
<feature type="compositionally biased region" description="Low complexity" evidence="1">
    <location>
        <begin position="24"/>
        <end position="81"/>
    </location>
</feature>
<dbReference type="RefSeq" id="WP_269032332.1">
    <property type="nucleotide sequence ID" value="NZ_CP114040.1"/>
</dbReference>
<feature type="region of interest" description="Disordered" evidence="1">
    <location>
        <begin position="24"/>
        <end position="84"/>
    </location>
</feature>
<organism evidence="3 4">
    <name type="scientific">Nannocystis punicea</name>
    <dbReference type="NCBI Taxonomy" id="2995304"/>
    <lineage>
        <taxon>Bacteria</taxon>
        <taxon>Pseudomonadati</taxon>
        <taxon>Myxococcota</taxon>
        <taxon>Polyangia</taxon>
        <taxon>Nannocystales</taxon>
        <taxon>Nannocystaceae</taxon>
        <taxon>Nannocystis</taxon>
    </lineage>
</organism>
<evidence type="ECO:0000313" key="4">
    <source>
        <dbReference type="Proteomes" id="UP001164459"/>
    </source>
</evidence>
<accession>A0ABY7GSR6</accession>
<keyword evidence="4" id="KW-1185">Reference proteome</keyword>